<sequence>MVDRRRLSPATVVVLALLTAAAVYFLLPVAWVLIAATKSSADLFGTFGLWSPDPQLGANLGRLFGAEDGLFGRWILNSFLYAGVSALIATLLSAGAGYAMAKYPFRGRELLFNLVLAGVLVPATVLALPTYLIFSEVGLTGTFWSVLLPSIVSPFGVYLARIQAHAAIPDALLEAARLDGAGEYRIFFRIAVRVMSPALVTIFLFQFIGVWNNYFLPLVMLSDQRLYPVTLGLAQWNSQTFRDPAFFELTVTGAAVSALLLVLTMASLQRFWRAGLTAGSVKE</sequence>
<dbReference type="SUPFAM" id="SSF161098">
    <property type="entry name" value="MetI-like"/>
    <property type="match status" value="1"/>
</dbReference>
<dbReference type="CDD" id="cd06261">
    <property type="entry name" value="TM_PBP2"/>
    <property type="match status" value="1"/>
</dbReference>
<keyword evidence="3" id="KW-1003">Cell membrane</keyword>
<evidence type="ECO:0000256" key="4">
    <source>
        <dbReference type="ARBA" id="ARBA00022692"/>
    </source>
</evidence>
<evidence type="ECO:0000259" key="8">
    <source>
        <dbReference type="PROSITE" id="PS50928"/>
    </source>
</evidence>
<dbReference type="PROSITE" id="PS50928">
    <property type="entry name" value="ABC_TM1"/>
    <property type="match status" value="1"/>
</dbReference>
<protein>
    <submittedName>
        <fullName evidence="9">Multiple sugar transport system permease protein</fullName>
    </submittedName>
</protein>
<evidence type="ECO:0000313" key="10">
    <source>
        <dbReference type="Proteomes" id="UP000578449"/>
    </source>
</evidence>
<dbReference type="PANTHER" id="PTHR43744">
    <property type="entry name" value="ABC TRANSPORTER PERMEASE PROTEIN MG189-RELATED-RELATED"/>
    <property type="match status" value="1"/>
</dbReference>
<dbReference type="Gene3D" id="1.10.3720.10">
    <property type="entry name" value="MetI-like"/>
    <property type="match status" value="1"/>
</dbReference>
<evidence type="ECO:0000256" key="3">
    <source>
        <dbReference type="ARBA" id="ARBA00022475"/>
    </source>
</evidence>
<keyword evidence="4 7" id="KW-0812">Transmembrane</keyword>
<comment type="similarity">
    <text evidence="7">Belongs to the binding-protein-dependent transport system permease family.</text>
</comment>
<gene>
    <name evidence="9" type="ORF">HNP84_003741</name>
</gene>
<evidence type="ECO:0000256" key="5">
    <source>
        <dbReference type="ARBA" id="ARBA00022989"/>
    </source>
</evidence>
<evidence type="ECO:0000313" key="9">
    <source>
        <dbReference type="EMBL" id="MBB5134015.1"/>
    </source>
</evidence>
<feature type="domain" description="ABC transmembrane type-1" evidence="8">
    <location>
        <begin position="75"/>
        <end position="267"/>
    </location>
</feature>
<feature type="transmembrane region" description="Helical" evidence="7">
    <location>
        <begin position="12"/>
        <end position="34"/>
    </location>
</feature>
<evidence type="ECO:0000256" key="1">
    <source>
        <dbReference type="ARBA" id="ARBA00004651"/>
    </source>
</evidence>
<dbReference type="Proteomes" id="UP000578449">
    <property type="component" value="Unassembled WGS sequence"/>
</dbReference>
<keyword evidence="9" id="KW-0762">Sugar transport</keyword>
<dbReference type="GO" id="GO:0055085">
    <property type="term" value="P:transmembrane transport"/>
    <property type="evidence" value="ECO:0007669"/>
    <property type="project" value="InterPro"/>
</dbReference>
<dbReference type="EMBL" id="JACHGN010000007">
    <property type="protein sequence ID" value="MBB5134015.1"/>
    <property type="molecule type" value="Genomic_DNA"/>
</dbReference>
<feature type="transmembrane region" description="Helical" evidence="7">
    <location>
        <begin position="190"/>
        <end position="211"/>
    </location>
</feature>
<evidence type="ECO:0000256" key="7">
    <source>
        <dbReference type="RuleBase" id="RU363032"/>
    </source>
</evidence>
<comment type="caution">
    <text evidence="9">The sequence shown here is derived from an EMBL/GenBank/DDBJ whole genome shotgun (WGS) entry which is preliminary data.</text>
</comment>
<dbReference type="PANTHER" id="PTHR43744:SF12">
    <property type="entry name" value="ABC TRANSPORTER PERMEASE PROTEIN MG189-RELATED"/>
    <property type="match status" value="1"/>
</dbReference>
<dbReference type="RefSeq" id="WP_185050933.1">
    <property type="nucleotide sequence ID" value="NZ_BAABIX010000061.1"/>
</dbReference>
<dbReference type="AlphaFoldDB" id="A0A840PDA4"/>
<dbReference type="InterPro" id="IPR035906">
    <property type="entry name" value="MetI-like_sf"/>
</dbReference>
<comment type="subcellular location">
    <subcellularLocation>
        <location evidence="1 7">Cell membrane</location>
        <topology evidence="1 7">Multi-pass membrane protein</topology>
    </subcellularLocation>
</comment>
<proteinExistence type="inferred from homology"/>
<keyword evidence="6 7" id="KW-0472">Membrane</keyword>
<dbReference type="InterPro" id="IPR000515">
    <property type="entry name" value="MetI-like"/>
</dbReference>
<accession>A0A840PDA4</accession>
<feature type="transmembrane region" description="Helical" evidence="7">
    <location>
        <begin position="110"/>
        <end position="134"/>
    </location>
</feature>
<organism evidence="9 10">
    <name type="scientific">Thermocatellispora tengchongensis</name>
    <dbReference type="NCBI Taxonomy" id="1073253"/>
    <lineage>
        <taxon>Bacteria</taxon>
        <taxon>Bacillati</taxon>
        <taxon>Actinomycetota</taxon>
        <taxon>Actinomycetes</taxon>
        <taxon>Streptosporangiales</taxon>
        <taxon>Streptosporangiaceae</taxon>
        <taxon>Thermocatellispora</taxon>
    </lineage>
</organism>
<evidence type="ECO:0000256" key="6">
    <source>
        <dbReference type="ARBA" id="ARBA00023136"/>
    </source>
</evidence>
<feature type="transmembrane region" description="Helical" evidence="7">
    <location>
        <begin position="140"/>
        <end position="160"/>
    </location>
</feature>
<keyword evidence="5 7" id="KW-1133">Transmembrane helix</keyword>
<dbReference type="Pfam" id="PF00528">
    <property type="entry name" value="BPD_transp_1"/>
    <property type="match status" value="1"/>
</dbReference>
<keyword evidence="10" id="KW-1185">Reference proteome</keyword>
<evidence type="ECO:0000256" key="2">
    <source>
        <dbReference type="ARBA" id="ARBA00022448"/>
    </source>
</evidence>
<name>A0A840PDA4_9ACTN</name>
<reference evidence="9 10" key="1">
    <citation type="submission" date="2020-08" db="EMBL/GenBank/DDBJ databases">
        <title>Genomic Encyclopedia of Type Strains, Phase IV (KMG-IV): sequencing the most valuable type-strain genomes for metagenomic binning, comparative biology and taxonomic classification.</title>
        <authorList>
            <person name="Goeker M."/>
        </authorList>
    </citation>
    <scope>NUCLEOTIDE SEQUENCE [LARGE SCALE GENOMIC DNA]</scope>
    <source>
        <strain evidence="9 10">DSM 45615</strain>
    </source>
</reference>
<dbReference type="GO" id="GO:0005886">
    <property type="term" value="C:plasma membrane"/>
    <property type="evidence" value="ECO:0007669"/>
    <property type="project" value="UniProtKB-SubCell"/>
</dbReference>
<feature type="transmembrane region" description="Helical" evidence="7">
    <location>
        <begin position="79"/>
        <end position="98"/>
    </location>
</feature>
<keyword evidence="2 7" id="KW-0813">Transport</keyword>
<feature type="transmembrane region" description="Helical" evidence="7">
    <location>
        <begin position="245"/>
        <end position="266"/>
    </location>
</feature>